<dbReference type="Pfam" id="PF04519">
    <property type="entry name" value="Bactofilin"/>
    <property type="match status" value="1"/>
</dbReference>
<accession>A0A419WAQ0</accession>
<gene>
    <name evidence="2" type="ORF">BC643_2935</name>
</gene>
<dbReference type="PANTHER" id="PTHR35024:SF4">
    <property type="entry name" value="POLYMER-FORMING CYTOSKELETAL PROTEIN"/>
    <property type="match status" value="1"/>
</dbReference>
<dbReference type="Proteomes" id="UP000283387">
    <property type="component" value="Unassembled WGS sequence"/>
</dbReference>
<protein>
    <submittedName>
        <fullName evidence="2">Polymer-forming protein</fullName>
    </submittedName>
</protein>
<organism evidence="2 3">
    <name type="scientific">Mangrovibacterium diazotrophicum</name>
    <dbReference type="NCBI Taxonomy" id="1261403"/>
    <lineage>
        <taxon>Bacteria</taxon>
        <taxon>Pseudomonadati</taxon>
        <taxon>Bacteroidota</taxon>
        <taxon>Bacteroidia</taxon>
        <taxon>Marinilabiliales</taxon>
        <taxon>Prolixibacteraceae</taxon>
        <taxon>Mangrovibacterium</taxon>
    </lineage>
</organism>
<dbReference type="InterPro" id="IPR007607">
    <property type="entry name" value="BacA/B"/>
</dbReference>
<dbReference type="RefSeq" id="WP_120273755.1">
    <property type="nucleotide sequence ID" value="NZ_RAPN01000001.1"/>
</dbReference>
<dbReference type="EMBL" id="RAPN01000001">
    <property type="protein sequence ID" value="RKD92561.1"/>
    <property type="molecule type" value="Genomic_DNA"/>
</dbReference>
<dbReference type="PANTHER" id="PTHR35024">
    <property type="entry name" value="HYPOTHETICAL CYTOSOLIC PROTEIN"/>
    <property type="match status" value="1"/>
</dbReference>
<reference evidence="2 3" key="1">
    <citation type="submission" date="2018-09" db="EMBL/GenBank/DDBJ databases">
        <title>Genomic Encyclopedia of Archaeal and Bacterial Type Strains, Phase II (KMG-II): from individual species to whole genera.</title>
        <authorList>
            <person name="Goeker M."/>
        </authorList>
    </citation>
    <scope>NUCLEOTIDE SEQUENCE [LARGE SCALE GENOMIC DNA]</scope>
    <source>
        <strain evidence="2 3">DSM 27148</strain>
    </source>
</reference>
<comment type="similarity">
    <text evidence="1">Belongs to the bactofilin family.</text>
</comment>
<evidence type="ECO:0000256" key="1">
    <source>
        <dbReference type="ARBA" id="ARBA00044755"/>
    </source>
</evidence>
<keyword evidence="3" id="KW-1185">Reference proteome</keyword>
<proteinExistence type="inferred from homology"/>
<dbReference type="AlphaFoldDB" id="A0A419WAQ0"/>
<comment type="caution">
    <text evidence="2">The sequence shown here is derived from an EMBL/GenBank/DDBJ whole genome shotgun (WGS) entry which is preliminary data.</text>
</comment>
<name>A0A419WAQ0_9BACT</name>
<evidence type="ECO:0000313" key="3">
    <source>
        <dbReference type="Proteomes" id="UP000283387"/>
    </source>
</evidence>
<sequence length="126" mass="13437">MAKTYNEVNTQVINLIGKGTVITGDIKSEGDIRIDGELNGNISSNGRVVVGDTGKVTGEIVCKNCEVAGHVKGKMKIEQLITLKSTSTVQGEITTDKLSIEPGSVFTGNCMMGNQVIHEKLKTTEK</sequence>
<evidence type="ECO:0000313" key="2">
    <source>
        <dbReference type="EMBL" id="RKD92561.1"/>
    </source>
</evidence>
<dbReference type="OrthoDB" id="5432602at2"/>